<reference evidence="2 3" key="1">
    <citation type="submission" date="2021-03" db="EMBL/GenBank/DDBJ databases">
        <title>Antimicrobial resistance genes in bacteria isolated from Japanese honey, and their potential for conferring macrolide and lincosamide resistance in the American foulbrood pathogen Paenibacillus larvae.</title>
        <authorList>
            <person name="Okamoto M."/>
            <person name="Kumagai M."/>
            <person name="Kanamori H."/>
            <person name="Takamatsu D."/>
        </authorList>
    </citation>
    <scope>NUCLEOTIDE SEQUENCE [LARGE SCALE GENOMIC DNA]</scope>
    <source>
        <strain evidence="2 3">J6TS1</strain>
    </source>
</reference>
<keyword evidence="1" id="KW-1133">Transmembrane helix</keyword>
<dbReference type="EMBL" id="BORJ01000011">
    <property type="protein sequence ID" value="GIN97834.1"/>
    <property type="molecule type" value="Genomic_DNA"/>
</dbReference>
<comment type="caution">
    <text evidence="2">The sequence shown here is derived from an EMBL/GenBank/DDBJ whole genome shotgun (WGS) entry which is preliminary data.</text>
</comment>
<evidence type="ECO:0000313" key="3">
    <source>
        <dbReference type="Proteomes" id="UP000680670"/>
    </source>
</evidence>
<evidence type="ECO:0000256" key="1">
    <source>
        <dbReference type="SAM" id="Phobius"/>
    </source>
</evidence>
<name>A0ABQ4L0U6_SIMTE</name>
<keyword evidence="1" id="KW-0812">Transmembrane</keyword>
<protein>
    <submittedName>
        <fullName evidence="2">Uncharacterized protein</fullName>
    </submittedName>
</protein>
<sequence length="52" mass="6288">MKKLEKSYWRQSLECYFFIFILLLLFFSIMIICAKFIGGGLDILKYFEISHE</sequence>
<keyword evidence="3" id="KW-1185">Reference proteome</keyword>
<evidence type="ECO:0000313" key="2">
    <source>
        <dbReference type="EMBL" id="GIN97834.1"/>
    </source>
</evidence>
<proteinExistence type="predicted"/>
<accession>A0ABQ4L0U6</accession>
<gene>
    <name evidence="2" type="ORF">J6TS1_37040</name>
</gene>
<dbReference type="Proteomes" id="UP000680670">
    <property type="component" value="Unassembled WGS sequence"/>
</dbReference>
<keyword evidence="1" id="KW-0472">Membrane</keyword>
<organism evidence="2 3">
    <name type="scientific">Siminovitchia terrae</name>
    <name type="common">Bacillus terrae</name>
    <dbReference type="NCBI Taxonomy" id="1914933"/>
    <lineage>
        <taxon>Bacteria</taxon>
        <taxon>Bacillati</taxon>
        <taxon>Bacillota</taxon>
        <taxon>Bacilli</taxon>
        <taxon>Bacillales</taxon>
        <taxon>Bacillaceae</taxon>
        <taxon>Siminovitchia</taxon>
    </lineage>
</organism>
<feature type="transmembrane region" description="Helical" evidence="1">
    <location>
        <begin position="12"/>
        <end position="37"/>
    </location>
</feature>